<dbReference type="InterPro" id="IPR005502">
    <property type="entry name" value="Ribosyl_crysJ1"/>
</dbReference>
<reference evidence="1" key="1">
    <citation type="submission" date="2021-01" db="EMBL/GenBank/DDBJ databases">
        <authorList>
            <person name="Corre E."/>
            <person name="Pelletier E."/>
            <person name="Niang G."/>
            <person name="Scheremetjew M."/>
            <person name="Finn R."/>
            <person name="Kale V."/>
            <person name="Holt S."/>
            <person name="Cochrane G."/>
            <person name="Meng A."/>
            <person name="Brown T."/>
            <person name="Cohen L."/>
        </authorList>
    </citation>
    <scope>NUCLEOTIDE SEQUENCE</scope>
    <source>
        <strain evidence="1">GSBS06</strain>
    </source>
</reference>
<dbReference type="EMBL" id="HBIN01014501">
    <property type="protein sequence ID" value="CAE0440842.1"/>
    <property type="molecule type" value="Transcribed_RNA"/>
</dbReference>
<gene>
    <name evidence="1" type="ORF">ASTO00021_LOCUS10975</name>
</gene>
<dbReference type="Pfam" id="PF03747">
    <property type="entry name" value="ADP_ribosyl_GH"/>
    <property type="match status" value="1"/>
</dbReference>
<evidence type="ECO:0000313" key="1">
    <source>
        <dbReference type="EMBL" id="CAE0440842.1"/>
    </source>
</evidence>
<dbReference type="AlphaFoldDB" id="A0A7S3UY65"/>
<sequence length="294" mass="32115">MFQLRSRGLLLGLGDGDRNGGPIQMALQLAESLVKHGEYRPVQVMEAYVQWWDGGKGVDAWDTGPTTRKLLCAFHHDEAQGVNLLGLEKNARDLDRILNGMTAGCNAMHRVLPMALAWFLRTDEELYLAARQESRITHWSPISQLACAIATLICRKLIQGDSIHQAVQQTVHFIGKKKNLLGKEWMLLSESTGKALDGDCSIGDLDRGGFCPDVLKAAIFFAARGDSYTQCINSAIKFAGASNYCPVLVGAFAGAIFGNSSDSLKQIQQSVKPDIQKRCIGTATAFADHVEFDS</sequence>
<dbReference type="Gene3D" id="1.10.4080.10">
    <property type="entry name" value="ADP-ribosylation/Crystallin J1"/>
    <property type="match status" value="1"/>
</dbReference>
<dbReference type="InterPro" id="IPR036705">
    <property type="entry name" value="Ribosyl_crysJ1_sf"/>
</dbReference>
<name>A0A7S3UY65_9STRA</name>
<proteinExistence type="predicted"/>
<accession>A0A7S3UY65</accession>
<evidence type="ECO:0008006" key="2">
    <source>
        <dbReference type="Google" id="ProtNLM"/>
    </source>
</evidence>
<protein>
    <recommendedName>
        <fullName evidence="2">ADP-ribosylglycohydrolase</fullName>
    </recommendedName>
</protein>
<organism evidence="1">
    <name type="scientific">Aplanochytrium stocchinoi</name>
    <dbReference type="NCBI Taxonomy" id="215587"/>
    <lineage>
        <taxon>Eukaryota</taxon>
        <taxon>Sar</taxon>
        <taxon>Stramenopiles</taxon>
        <taxon>Bigyra</taxon>
        <taxon>Labyrinthulomycetes</taxon>
        <taxon>Thraustochytrida</taxon>
        <taxon>Thraustochytriidae</taxon>
        <taxon>Aplanochytrium</taxon>
    </lineage>
</organism>
<dbReference type="SUPFAM" id="SSF101478">
    <property type="entry name" value="ADP-ribosylglycohydrolase"/>
    <property type="match status" value="1"/>
</dbReference>